<evidence type="ECO:0000259" key="7">
    <source>
        <dbReference type="Pfam" id="PF24961"/>
    </source>
</evidence>
<dbReference type="CDD" id="cd07020">
    <property type="entry name" value="Clp_protease_NfeD_1"/>
    <property type="match status" value="1"/>
</dbReference>
<dbReference type="InterPro" id="IPR002810">
    <property type="entry name" value="NfeD-like_C"/>
</dbReference>
<feature type="transmembrane region" description="Helical" evidence="5">
    <location>
        <begin position="224"/>
        <end position="247"/>
    </location>
</feature>
<dbReference type="SUPFAM" id="SSF141322">
    <property type="entry name" value="NfeD domain-like"/>
    <property type="match status" value="1"/>
</dbReference>
<dbReference type="PANTHER" id="PTHR33507">
    <property type="entry name" value="INNER MEMBRANE PROTEIN YBBJ"/>
    <property type="match status" value="1"/>
</dbReference>
<reference evidence="9" key="1">
    <citation type="submission" date="2010-07" db="EMBL/GenBank/DDBJ databases">
        <title>The complete genome of Methanosalsum zhilinae DSM 4017.</title>
        <authorList>
            <consortium name="US DOE Joint Genome Institute (JGI-PGF)"/>
            <person name="Lucas S."/>
            <person name="Copeland A."/>
            <person name="Lapidus A."/>
            <person name="Glavina del Rio T."/>
            <person name="Dalin E."/>
            <person name="Tice H."/>
            <person name="Bruce D."/>
            <person name="Goodwin L."/>
            <person name="Pitluck S."/>
            <person name="Kyrpides N."/>
            <person name="Mavromatis K."/>
            <person name="Ovchinnikova G."/>
            <person name="Daligault H."/>
            <person name="Detter J.C."/>
            <person name="Han C."/>
            <person name="Tapia R."/>
            <person name="Larimer F."/>
            <person name="Land M."/>
            <person name="Hauser L."/>
            <person name="Markowitz V."/>
            <person name="Cheng J.-F."/>
            <person name="Hugenholtz P."/>
            <person name="Woyke T."/>
            <person name="Wu D."/>
            <person name="Spring S."/>
            <person name="Schueler E."/>
            <person name="Brambilla E."/>
            <person name="Klenk H.-P."/>
            <person name="Eisen J.A."/>
        </authorList>
    </citation>
    <scope>NUCLEOTIDE SEQUENCE</scope>
    <source>
        <strain evidence="9">DSM 4017</strain>
    </source>
</reference>
<evidence type="ECO:0000256" key="1">
    <source>
        <dbReference type="ARBA" id="ARBA00004141"/>
    </source>
</evidence>
<dbReference type="InterPro" id="IPR029045">
    <property type="entry name" value="ClpP/crotonase-like_dom_sf"/>
</dbReference>
<keyword evidence="10" id="KW-1185">Reference proteome</keyword>
<dbReference type="Pfam" id="PF01957">
    <property type="entry name" value="NfeD"/>
    <property type="match status" value="1"/>
</dbReference>
<dbReference type="InterPro" id="IPR052165">
    <property type="entry name" value="Membrane_assoc_protease"/>
</dbReference>
<dbReference type="Gene3D" id="3.90.226.10">
    <property type="entry name" value="2-enoyl-CoA Hydratase, Chain A, domain 1"/>
    <property type="match status" value="1"/>
</dbReference>
<dbReference type="GO" id="GO:0016020">
    <property type="term" value="C:membrane"/>
    <property type="evidence" value="ECO:0007669"/>
    <property type="project" value="UniProtKB-SubCell"/>
</dbReference>
<sequence length="437" mass="47582" precursor="true">MKHSKLYLLLIFLFLFFILIPAAADENSRVLVLEISDVITPASDNIVEDAIHKAETENFEALIIRLDTPGGGLDETFRIIELIEGTDVPVIGYVHPPGAKAWSAGTLILISTDIAAMAPHTIIGSAQPVQLSQPVDDPKIINALVAFAREKASMHDRNETIAEEFITRNLNLNAEQALEVGIIEYVAADIDDLLMQIDGISVKGHELRTAGAEIETYQPPLQLVFMNIISNPLISSLLLLLGIYGIIFGISNPGYGPEIFGVIAITLGLIGMGFDVNIAAVFLVLVGAGLLILELQEPGFGVFGFAGVICVIIGSILLIPMNYPDFFVPAEFQINMIIAVVIPSVVVIFLTVIAIYKVLDVRKRKPVIGEMIGDTAEANDNITATQEGYVKYHGEYWKARTQEGTIEKGEKVEIVKKEGPLLIVKKKIDETETVNPE</sequence>
<evidence type="ECO:0000313" key="9">
    <source>
        <dbReference type="EMBL" id="AEH59931.1"/>
    </source>
</evidence>
<dbReference type="InterPro" id="IPR056738">
    <property type="entry name" value="NfeD1b_N"/>
</dbReference>
<organism evidence="9 10">
    <name type="scientific">Methanosalsum zhilinae (strain DSM 4017 / NBRC 107636 / OCM 62 / WeN5)</name>
    <name type="common">Methanohalophilus zhilinae</name>
    <dbReference type="NCBI Taxonomy" id="679901"/>
    <lineage>
        <taxon>Archaea</taxon>
        <taxon>Methanobacteriati</taxon>
        <taxon>Methanobacteriota</taxon>
        <taxon>Stenosarchaea group</taxon>
        <taxon>Methanomicrobia</taxon>
        <taxon>Methanosarcinales</taxon>
        <taxon>Methanosarcinaceae</taxon>
        <taxon>Methanosalsum</taxon>
    </lineage>
</organism>
<evidence type="ECO:0000256" key="3">
    <source>
        <dbReference type="ARBA" id="ARBA00022989"/>
    </source>
</evidence>
<dbReference type="RefSeq" id="WP_013897370.1">
    <property type="nucleotide sequence ID" value="NC_015676.1"/>
</dbReference>
<accession>F7XL50</accession>
<feature type="transmembrane region" description="Helical" evidence="5">
    <location>
        <begin position="332"/>
        <end position="356"/>
    </location>
</feature>
<dbReference type="Gene3D" id="2.40.50.140">
    <property type="entry name" value="Nucleic acid-binding proteins"/>
    <property type="match status" value="1"/>
</dbReference>
<keyword evidence="4 5" id="KW-0472">Membrane</keyword>
<dbReference type="Pfam" id="PF24961">
    <property type="entry name" value="NfeD_membrane"/>
    <property type="match status" value="1"/>
</dbReference>
<feature type="transmembrane region" description="Helical" evidence="5">
    <location>
        <begin position="276"/>
        <end position="293"/>
    </location>
</feature>
<dbReference type="Proteomes" id="UP000006622">
    <property type="component" value="Chromosome"/>
</dbReference>
<dbReference type="InterPro" id="IPR012340">
    <property type="entry name" value="NA-bd_OB-fold"/>
</dbReference>
<gene>
    <name evidence="9" type="ordered locus">Mzhil_0050</name>
</gene>
<dbReference type="InterPro" id="IPR056739">
    <property type="entry name" value="NfeD_membrane"/>
</dbReference>
<dbReference type="OrthoDB" id="28112at2157"/>
<dbReference type="PANTHER" id="PTHR33507:SF4">
    <property type="entry name" value="NODULATION COMPETITIVENESS PROTEIN NFED"/>
    <property type="match status" value="1"/>
</dbReference>
<name>F7XL50_METZD</name>
<dbReference type="STRING" id="679901.Mzhil_0050"/>
<dbReference type="HOGENOM" id="CLU_024619_1_1_2"/>
<evidence type="ECO:0000259" key="6">
    <source>
        <dbReference type="Pfam" id="PF01957"/>
    </source>
</evidence>
<evidence type="ECO:0000256" key="4">
    <source>
        <dbReference type="ARBA" id="ARBA00023136"/>
    </source>
</evidence>
<dbReference type="KEGG" id="mzh:Mzhil_0050"/>
<evidence type="ECO:0000256" key="2">
    <source>
        <dbReference type="ARBA" id="ARBA00022692"/>
    </source>
</evidence>
<feature type="domain" description="NfeD1b N-terminal" evidence="8">
    <location>
        <begin position="30"/>
        <end position="196"/>
    </location>
</feature>
<feature type="domain" description="NfeD-like C-terminal" evidence="6">
    <location>
        <begin position="370"/>
        <end position="426"/>
    </location>
</feature>
<feature type="domain" description="NfeD integral membrane" evidence="7">
    <location>
        <begin position="234"/>
        <end position="350"/>
    </location>
</feature>
<keyword evidence="3 5" id="KW-1133">Transmembrane helix</keyword>
<keyword evidence="2 5" id="KW-0812">Transmembrane</keyword>
<dbReference type="SUPFAM" id="SSF52096">
    <property type="entry name" value="ClpP/crotonase"/>
    <property type="match status" value="1"/>
</dbReference>
<dbReference type="EMBL" id="CP002101">
    <property type="protein sequence ID" value="AEH59931.1"/>
    <property type="molecule type" value="Genomic_DNA"/>
</dbReference>
<evidence type="ECO:0000313" key="10">
    <source>
        <dbReference type="Proteomes" id="UP000006622"/>
    </source>
</evidence>
<feature type="transmembrane region" description="Helical" evidence="5">
    <location>
        <begin position="300"/>
        <end position="320"/>
    </location>
</feature>
<evidence type="ECO:0000256" key="5">
    <source>
        <dbReference type="SAM" id="Phobius"/>
    </source>
</evidence>
<comment type="subcellular location">
    <subcellularLocation>
        <location evidence="1">Membrane</location>
        <topology evidence="1">Multi-pass membrane protein</topology>
    </subcellularLocation>
</comment>
<protein>
    <submittedName>
        <fullName evidence="9">Uncharacterized protein</fullName>
    </submittedName>
</protein>
<evidence type="ECO:0000259" key="8">
    <source>
        <dbReference type="Pfam" id="PF25145"/>
    </source>
</evidence>
<dbReference type="GeneID" id="10821642"/>
<dbReference type="AlphaFoldDB" id="F7XL50"/>
<proteinExistence type="predicted"/>
<dbReference type="Pfam" id="PF25145">
    <property type="entry name" value="NfeD1b_N"/>
    <property type="match status" value="1"/>
</dbReference>